<dbReference type="PATRIC" id="fig|1789004.3.peg.1719"/>
<evidence type="ECO:0000256" key="1">
    <source>
        <dbReference type="SAM" id="Phobius"/>
    </source>
</evidence>
<keyword evidence="1" id="KW-0472">Membrane</keyword>
<dbReference type="AlphaFoldDB" id="A0A149VX80"/>
<keyword evidence="3" id="KW-1185">Reference proteome</keyword>
<protein>
    <submittedName>
        <fullName evidence="2">Uncharacterized protein</fullName>
    </submittedName>
</protein>
<gene>
    <name evidence="2" type="ORF">FEMY_16850</name>
</gene>
<keyword evidence="1" id="KW-0812">Transmembrane</keyword>
<accession>A0A149VX80</accession>
<proteinExistence type="predicted"/>
<reference evidence="2 3" key="1">
    <citation type="submission" date="2016-01" db="EMBL/GenBank/DDBJ databases">
        <title>Genome sequence of the acidophilic iron oxidising Ferrovum strain Z-31.</title>
        <authorList>
            <person name="Poehlein A."/>
            <person name="Ullrich S.R."/>
            <person name="Schloemann M."/>
            <person name="Muehling M."/>
            <person name="Daniel R."/>
        </authorList>
    </citation>
    <scope>NUCLEOTIDE SEQUENCE [LARGE SCALE GENOMIC DNA]</scope>
    <source>
        <strain evidence="2 3">Z-31</strain>
    </source>
</reference>
<dbReference type="Proteomes" id="UP000075653">
    <property type="component" value="Unassembled WGS sequence"/>
</dbReference>
<evidence type="ECO:0000313" key="2">
    <source>
        <dbReference type="EMBL" id="KXW57796.1"/>
    </source>
</evidence>
<dbReference type="RefSeq" id="WP_031596318.1">
    <property type="nucleotide sequence ID" value="NZ_CP149475.1"/>
</dbReference>
<dbReference type="EMBL" id="LRRD01000037">
    <property type="protein sequence ID" value="KXW57796.1"/>
    <property type="molecule type" value="Genomic_DNA"/>
</dbReference>
<name>A0A149VX80_9PROT</name>
<dbReference type="STRING" id="1789004.FEMY_16850"/>
<organism evidence="2 3">
    <name type="scientific">Ferrovum myxofaciens</name>
    <dbReference type="NCBI Taxonomy" id="416213"/>
    <lineage>
        <taxon>Bacteria</taxon>
        <taxon>Pseudomonadati</taxon>
        <taxon>Pseudomonadota</taxon>
        <taxon>Betaproteobacteria</taxon>
        <taxon>Ferrovales</taxon>
        <taxon>Ferrovaceae</taxon>
        <taxon>Ferrovum</taxon>
    </lineage>
</organism>
<sequence>MWHPLAVEMIRAQQLWGGQWILQWAPRIIGRLGDTQGGVAAFRALALLHWSGGLYPLTLMWQVGSPSRARDEWNRWERAWRWRRRTVWGLLGLVGLLFWPTILSPAVIPVMVMGFFLSFH</sequence>
<keyword evidence="1" id="KW-1133">Transmembrane helix</keyword>
<evidence type="ECO:0000313" key="3">
    <source>
        <dbReference type="Proteomes" id="UP000075653"/>
    </source>
</evidence>
<feature type="transmembrane region" description="Helical" evidence="1">
    <location>
        <begin position="87"/>
        <end position="117"/>
    </location>
</feature>
<comment type="caution">
    <text evidence="2">The sequence shown here is derived from an EMBL/GenBank/DDBJ whole genome shotgun (WGS) entry which is preliminary data.</text>
</comment>